<protein>
    <submittedName>
        <fullName evidence="1">Uncharacterized protein</fullName>
    </submittedName>
</protein>
<name>A0A8X6VZW2_TRICX</name>
<reference evidence="1" key="1">
    <citation type="submission" date="2020-08" db="EMBL/GenBank/DDBJ databases">
        <title>Multicomponent nature underlies the extraordinary mechanical properties of spider dragline silk.</title>
        <authorList>
            <person name="Kono N."/>
            <person name="Nakamura H."/>
            <person name="Mori M."/>
            <person name="Yoshida Y."/>
            <person name="Ohtoshi R."/>
            <person name="Malay A.D."/>
            <person name="Moran D.A.P."/>
            <person name="Tomita M."/>
            <person name="Numata K."/>
            <person name="Arakawa K."/>
        </authorList>
    </citation>
    <scope>NUCLEOTIDE SEQUENCE</scope>
</reference>
<gene>
    <name evidence="1" type="ORF">TNCV_2484211</name>
</gene>
<accession>A0A8X6VZW2</accession>
<sequence length="78" mass="8868">MLGSPKKSCFGPQARSYKGHVLGISHSLGPLESYTPPIEVQSPPLNEVWKFLSRSPRHFDSYGLYNVRWYKVTRSVDS</sequence>
<comment type="caution">
    <text evidence="1">The sequence shown here is derived from an EMBL/GenBank/DDBJ whole genome shotgun (WGS) entry which is preliminary data.</text>
</comment>
<evidence type="ECO:0000313" key="2">
    <source>
        <dbReference type="Proteomes" id="UP000887159"/>
    </source>
</evidence>
<proteinExistence type="predicted"/>
<dbReference type="Proteomes" id="UP000887159">
    <property type="component" value="Unassembled WGS sequence"/>
</dbReference>
<dbReference type="EMBL" id="BMAU01021371">
    <property type="protein sequence ID" value="GFY25301.1"/>
    <property type="molecule type" value="Genomic_DNA"/>
</dbReference>
<organism evidence="1 2">
    <name type="scientific">Trichonephila clavipes</name>
    <name type="common">Golden silk orbweaver</name>
    <name type="synonym">Nephila clavipes</name>
    <dbReference type="NCBI Taxonomy" id="2585209"/>
    <lineage>
        <taxon>Eukaryota</taxon>
        <taxon>Metazoa</taxon>
        <taxon>Ecdysozoa</taxon>
        <taxon>Arthropoda</taxon>
        <taxon>Chelicerata</taxon>
        <taxon>Arachnida</taxon>
        <taxon>Araneae</taxon>
        <taxon>Araneomorphae</taxon>
        <taxon>Entelegynae</taxon>
        <taxon>Araneoidea</taxon>
        <taxon>Nephilidae</taxon>
        <taxon>Trichonephila</taxon>
    </lineage>
</organism>
<keyword evidence="2" id="KW-1185">Reference proteome</keyword>
<evidence type="ECO:0000313" key="1">
    <source>
        <dbReference type="EMBL" id="GFY25301.1"/>
    </source>
</evidence>
<dbReference type="AlphaFoldDB" id="A0A8X6VZW2"/>